<reference evidence="3 4" key="1">
    <citation type="journal article" date="2012" name="Appl. Environ. Microbiol.">
        <title>Short-read sequencing for genomic analysis of the brown rot fungus Fibroporia radiculosa.</title>
        <authorList>
            <person name="Tang J.D."/>
            <person name="Perkins A.D."/>
            <person name="Sonstegard T.S."/>
            <person name="Schroeder S.G."/>
            <person name="Burgess S.C."/>
            <person name="Diehl S.V."/>
        </authorList>
    </citation>
    <scope>NUCLEOTIDE SEQUENCE [LARGE SCALE GENOMIC DNA]</scope>
    <source>
        <strain evidence="3 4">TFFH 294</strain>
    </source>
</reference>
<feature type="compositionally biased region" description="Low complexity" evidence="1">
    <location>
        <begin position="403"/>
        <end position="420"/>
    </location>
</feature>
<feature type="region of interest" description="Disordered" evidence="1">
    <location>
        <begin position="391"/>
        <end position="429"/>
    </location>
</feature>
<organism evidence="3 4">
    <name type="scientific">Fibroporia radiculosa</name>
    <dbReference type="NCBI Taxonomy" id="599839"/>
    <lineage>
        <taxon>Eukaryota</taxon>
        <taxon>Fungi</taxon>
        <taxon>Dikarya</taxon>
        <taxon>Basidiomycota</taxon>
        <taxon>Agaricomycotina</taxon>
        <taxon>Agaricomycetes</taxon>
        <taxon>Polyporales</taxon>
        <taxon>Fibroporiaceae</taxon>
        <taxon>Fibroporia</taxon>
    </lineage>
</organism>
<dbReference type="OrthoDB" id="2758596at2759"/>
<evidence type="ECO:0000256" key="2">
    <source>
        <dbReference type="SAM" id="SignalP"/>
    </source>
</evidence>
<feature type="region of interest" description="Disordered" evidence="1">
    <location>
        <begin position="164"/>
        <end position="204"/>
    </location>
</feature>
<name>J4HWH8_9APHY</name>
<evidence type="ECO:0000313" key="4">
    <source>
        <dbReference type="Proteomes" id="UP000006352"/>
    </source>
</evidence>
<protein>
    <recommendedName>
        <fullName evidence="5">REJ domain-containing protein</fullName>
    </recommendedName>
</protein>
<dbReference type="GeneID" id="24097198"/>
<dbReference type="RefSeq" id="XP_012181570.1">
    <property type="nucleotide sequence ID" value="XM_012326180.1"/>
</dbReference>
<evidence type="ECO:0000313" key="3">
    <source>
        <dbReference type="EMBL" id="CCM02287.1"/>
    </source>
</evidence>
<accession>J4HWH8</accession>
<dbReference type="AlphaFoldDB" id="J4HWH8"/>
<dbReference type="Proteomes" id="UP000006352">
    <property type="component" value="Unassembled WGS sequence"/>
</dbReference>
<feature type="chain" id="PRO_5003778422" description="REJ domain-containing protein" evidence="2">
    <location>
        <begin position="22"/>
        <end position="514"/>
    </location>
</feature>
<evidence type="ECO:0000256" key="1">
    <source>
        <dbReference type="SAM" id="MobiDB-lite"/>
    </source>
</evidence>
<dbReference type="EMBL" id="HE797073">
    <property type="protein sequence ID" value="CCM02287.1"/>
    <property type="molecule type" value="Genomic_DNA"/>
</dbReference>
<dbReference type="HOGENOM" id="CLU_530000_0_0_1"/>
<feature type="compositionally biased region" description="Low complexity" evidence="1">
    <location>
        <begin position="368"/>
        <end position="379"/>
    </location>
</feature>
<evidence type="ECO:0008006" key="5">
    <source>
        <dbReference type="Google" id="ProtNLM"/>
    </source>
</evidence>
<feature type="compositionally biased region" description="Low complexity" evidence="1">
    <location>
        <begin position="164"/>
        <end position="173"/>
    </location>
</feature>
<keyword evidence="2" id="KW-0732">Signal</keyword>
<feature type="compositionally biased region" description="Polar residues" evidence="1">
    <location>
        <begin position="174"/>
        <end position="204"/>
    </location>
</feature>
<keyword evidence="4" id="KW-1185">Reference proteome</keyword>
<feature type="region of interest" description="Disordered" evidence="1">
    <location>
        <begin position="351"/>
        <end position="379"/>
    </location>
</feature>
<gene>
    <name evidence="3" type="ORF">FIBRA_04375</name>
</gene>
<dbReference type="InParanoid" id="J4HWH8"/>
<sequence>MPSHTSLLQAVLVLSPLYGLAAPARSASVDKVYFLGLPSSSASVASIGRADINAVTPLSSMATGSPANSLAFGQATEPLSGATTEITLRPTQSVASSSPVQSPTTTNNLVTSVTSNISPAPTTWLLSETVFSSARPGSSAASTLYISSTHISQETLSPLSSFTATTATDTSSSNLSHKPASTNISGTTQTTNPRPKPNAESQQGRRSAVLAAFLTVGTLVMLGVTFCCMRCKLPEGLRRNKRRSRRVRFDIQDTEIEPSGLIRPREKDEKESLIPGMAPMIHDITLPTLPQHSHIFPGVNTASLPHPTGRRVLVSDTMDGHFEDVTHILSTDAFAPPLRYGGESSAVDSVISAASDTTSSAREEHSGSRTSGGSASLTGLSYKSCESRYSTPSVERQLHDGPLRSGSIESLSPSLSFGGSPSPPSSELVQTPEQILYSNPRCMSTIRGTEPMGSKEPHMLVRGLRISDADTSSEWDVARSYGAHSSVGKDSLLVMVENMEEVEVGGKKCVLVQG</sequence>
<proteinExistence type="predicted"/>
<feature type="signal peptide" evidence="2">
    <location>
        <begin position="1"/>
        <end position="21"/>
    </location>
</feature>